<dbReference type="EMBL" id="BOMN01000010">
    <property type="protein sequence ID" value="GIE17649.1"/>
    <property type="molecule type" value="Genomic_DNA"/>
</dbReference>
<protein>
    <submittedName>
        <fullName evidence="1">Uncharacterized protein</fullName>
    </submittedName>
</protein>
<comment type="caution">
    <text evidence="1">The sequence shown here is derived from an EMBL/GenBank/DDBJ whole genome shotgun (WGS) entry which is preliminary data.</text>
</comment>
<organism evidence="1 2">
    <name type="scientific">Winogradskya humida</name>
    <dbReference type="NCBI Taxonomy" id="113566"/>
    <lineage>
        <taxon>Bacteria</taxon>
        <taxon>Bacillati</taxon>
        <taxon>Actinomycetota</taxon>
        <taxon>Actinomycetes</taxon>
        <taxon>Micromonosporales</taxon>
        <taxon>Micromonosporaceae</taxon>
        <taxon>Winogradskya</taxon>
    </lineage>
</organism>
<name>A0ABQ3ZGE6_9ACTN</name>
<evidence type="ECO:0000313" key="2">
    <source>
        <dbReference type="Proteomes" id="UP000603200"/>
    </source>
</evidence>
<dbReference type="RefSeq" id="WP_203834920.1">
    <property type="nucleotide sequence ID" value="NZ_BAAATV010000001.1"/>
</dbReference>
<dbReference type="Proteomes" id="UP000603200">
    <property type="component" value="Unassembled WGS sequence"/>
</dbReference>
<reference evidence="1 2" key="1">
    <citation type="submission" date="2021-01" db="EMBL/GenBank/DDBJ databases">
        <title>Whole genome shotgun sequence of Actinoplanes humidus NBRC 14915.</title>
        <authorList>
            <person name="Komaki H."/>
            <person name="Tamura T."/>
        </authorList>
    </citation>
    <scope>NUCLEOTIDE SEQUENCE [LARGE SCALE GENOMIC DNA]</scope>
    <source>
        <strain evidence="1 2">NBRC 14915</strain>
    </source>
</reference>
<gene>
    <name evidence="1" type="ORF">Ahu01nite_007510</name>
</gene>
<proteinExistence type="predicted"/>
<keyword evidence="2" id="KW-1185">Reference proteome</keyword>
<sequence>MLIARPIDAVAGLFPDRAQAAAAVTSLLAAGFAPSSVRPEQPDRCRLQDWGRDTTIMNLYLEGRQQGHVLLIVPAVRADRERVGRLLSRHHGHAVYYFTAAAVESLSILV</sequence>
<evidence type="ECO:0000313" key="1">
    <source>
        <dbReference type="EMBL" id="GIE17649.1"/>
    </source>
</evidence>
<accession>A0ABQ3ZGE6</accession>